<protein>
    <submittedName>
        <fullName evidence="1">NAD(P)-dependent oxidoreductase</fullName>
    </submittedName>
</protein>
<evidence type="ECO:0000313" key="2">
    <source>
        <dbReference type="Proteomes" id="UP001500325"/>
    </source>
</evidence>
<dbReference type="PRINTS" id="PR00081">
    <property type="entry name" value="GDHRDH"/>
</dbReference>
<keyword evidence="2" id="KW-1185">Reference proteome</keyword>
<dbReference type="InterPro" id="IPR002347">
    <property type="entry name" value="SDR_fam"/>
</dbReference>
<dbReference type="Pfam" id="PF00106">
    <property type="entry name" value="adh_short"/>
    <property type="match status" value="1"/>
</dbReference>
<reference evidence="2" key="1">
    <citation type="journal article" date="2019" name="Int. J. Syst. Evol. Microbiol.">
        <title>The Global Catalogue of Microorganisms (GCM) 10K type strain sequencing project: providing services to taxonomists for standard genome sequencing and annotation.</title>
        <authorList>
            <consortium name="The Broad Institute Genomics Platform"/>
            <consortium name="The Broad Institute Genome Sequencing Center for Infectious Disease"/>
            <person name="Wu L."/>
            <person name="Ma J."/>
        </authorList>
    </citation>
    <scope>NUCLEOTIDE SEQUENCE [LARGE SCALE GENOMIC DNA]</scope>
    <source>
        <strain evidence="2">JCM 18055</strain>
    </source>
</reference>
<sequence length="282" mass="29835">MTEQDALAGRTILMSGGSRGIGLAIAVAAGRHGANVVILAKTDHPDPRLPGTVHTAVAEIEQAGGQALAVVGDVRKEEDVERAAAQAVGRFGGIDIVVNNASALNLTGTEELSVKRYDLMQQINSRGTFLLFKAALPHLRKSDRPRVLTLSPPVTMAPHWLGKFPAYALSKFGMTILTLGWAAEFAEAGIAANCLWPETAIKTAAVQNLLGGTDTVERARDPEIMADAAVAVLSLPPERTGETVIDVQILRETGVTDFTRYGGGDDPELDFFVDELSAPASE</sequence>
<gene>
    <name evidence="1" type="ORF">GCM10023215_49100</name>
</gene>
<dbReference type="InterPro" id="IPR051935">
    <property type="entry name" value="HSDL2"/>
</dbReference>
<dbReference type="PANTHER" id="PTHR42808:SF3">
    <property type="entry name" value="HYDROXYSTEROID DEHYDROGENASE-LIKE PROTEIN 2"/>
    <property type="match status" value="1"/>
</dbReference>
<dbReference type="Proteomes" id="UP001500325">
    <property type="component" value="Unassembled WGS sequence"/>
</dbReference>
<evidence type="ECO:0000313" key="1">
    <source>
        <dbReference type="EMBL" id="GAA4703715.1"/>
    </source>
</evidence>
<comment type="caution">
    <text evidence="1">The sequence shown here is derived from an EMBL/GenBank/DDBJ whole genome shotgun (WGS) entry which is preliminary data.</text>
</comment>
<dbReference type="EMBL" id="BAABIC010000019">
    <property type="protein sequence ID" value="GAA4703715.1"/>
    <property type="molecule type" value="Genomic_DNA"/>
</dbReference>
<proteinExistence type="predicted"/>
<dbReference type="PANTHER" id="PTHR42808">
    <property type="entry name" value="HYDROXYSTEROID DEHYDROGENASE-LIKE PROTEIN 2"/>
    <property type="match status" value="1"/>
</dbReference>
<organism evidence="1 2">
    <name type="scientific">Pseudonocardia yuanmonensis</name>
    <dbReference type="NCBI Taxonomy" id="1095914"/>
    <lineage>
        <taxon>Bacteria</taxon>
        <taxon>Bacillati</taxon>
        <taxon>Actinomycetota</taxon>
        <taxon>Actinomycetes</taxon>
        <taxon>Pseudonocardiales</taxon>
        <taxon>Pseudonocardiaceae</taxon>
        <taxon>Pseudonocardia</taxon>
    </lineage>
</organism>
<dbReference type="SUPFAM" id="SSF51735">
    <property type="entry name" value="NAD(P)-binding Rossmann-fold domains"/>
    <property type="match status" value="1"/>
</dbReference>
<dbReference type="InterPro" id="IPR036291">
    <property type="entry name" value="NAD(P)-bd_dom_sf"/>
</dbReference>
<dbReference type="Gene3D" id="3.40.50.720">
    <property type="entry name" value="NAD(P)-binding Rossmann-like Domain"/>
    <property type="match status" value="1"/>
</dbReference>
<accession>A0ABP8X9N9</accession>
<dbReference type="NCBIfam" id="NF006133">
    <property type="entry name" value="PRK08278.1"/>
    <property type="match status" value="1"/>
</dbReference>
<dbReference type="RefSeq" id="WP_345383100.1">
    <property type="nucleotide sequence ID" value="NZ_BAABIC010000019.1"/>
</dbReference>
<name>A0ABP8X9N9_9PSEU</name>